<dbReference type="GO" id="GO:0003677">
    <property type="term" value="F:DNA binding"/>
    <property type="evidence" value="ECO:0007669"/>
    <property type="project" value="InterPro"/>
</dbReference>
<dbReference type="GO" id="GO:0003887">
    <property type="term" value="F:DNA-directed DNA polymerase activity"/>
    <property type="evidence" value="ECO:0007669"/>
    <property type="project" value="InterPro"/>
</dbReference>
<organism evidence="1 2">
    <name type="scientific">Rhodovulum visakhapatnamense</name>
    <dbReference type="NCBI Taxonomy" id="364297"/>
    <lineage>
        <taxon>Bacteria</taxon>
        <taxon>Pseudomonadati</taxon>
        <taxon>Pseudomonadota</taxon>
        <taxon>Alphaproteobacteria</taxon>
        <taxon>Rhodobacterales</taxon>
        <taxon>Paracoccaceae</taxon>
        <taxon>Rhodovulum</taxon>
    </lineage>
</organism>
<dbReference type="Proteomes" id="UP000295484">
    <property type="component" value="Unassembled WGS sequence"/>
</dbReference>
<evidence type="ECO:0000313" key="1">
    <source>
        <dbReference type="EMBL" id="TDX27705.1"/>
    </source>
</evidence>
<proteinExistence type="predicted"/>
<protein>
    <submittedName>
        <fullName evidence="1">DNA polymerase III chi subunit</fullName>
    </submittedName>
</protein>
<dbReference type="NCBIfam" id="NF004347">
    <property type="entry name" value="PRK05728.1-4"/>
    <property type="match status" value="1"/>
</dbReference>
<sequence>MGQALFYHLTRGPLEDTLPVLLDKALKHGMRVVVRGTDRDRLAWLDDRLWLGDGFLPHGMAGTGFDADQPVLLTAEAALPNGARCLMAVDGAEVTPDETRALDRVCILFDGTDPAAVERARGQWRLISGAGLAAQYWSEDSGRWQKKAESGG</sequence>
<accession>A0A4R8FUP3</accession>
<evidence type="ECO:0000313" key="2">
    <source>
        <dbReference type="Proteomes" id="UP000295484"/>
    </source>
</evidence>
<dbReference type="RefSeq" id="WP_134078225.1">
    <property type="nucleotide sequence ID" value="NZ_SOEB01000014.1"/>
</dbReference>
<dbReference type="Pfam" id="PF04364">
    <property type="entry name" value="DNA_pol3_chi"/>
    <property type="match status" value="1"/>
</dbReference>
<gene>
    <name evidence="1" type="ORF">EV657_11430</name>
</gene>
<dbReference type="EMBL" id="SOEB01000014">
    <property type="protein sequence ID" value="TDX27705.1"/>
    <property type="molecule type" value="Genomic_DNA"/>
</dbReference>
<name>A0A4R8FUP3_9RHOB</name>
<dbReference type="InterPro" id="IPR036768">
    <property type="entry name" value="PolIII_chi_sf"/>
</dbReference>
<reference evidence="1 2" key="1">
    <citation type="submission" date="2019-03" db="EMBL/GenBank/DDBJ databases">
        <title>Genomic Encyclopedia of Type Strains, Phase IV (KMG-IV): sequencing the most valuable type-strain genomes for metagenomic binning, comparative biology and taxonomic classification.</title>
        <authorList>
            <person name="Goeker M."/>
        </authorList>
    </citation>
    <scope>NUCLEOTIDE SEQUENCE [LARGE SCALE GENOMIC DNA]</scope>
    <source>
        <strain evidence="1 2">JA181</strain>
    </source>
</reference>
<dbReference type="PANTHER" id="PTHR38767:SF1">
    <property type="entry name" value="DNA POLYMERASE III SUBUNIT CHI"/>
    <property type="match status" value="1"/>
</dbReference>
<dbReference type="Gene3D" id="3.40.50.10110">
    <property type="entry name" value="DNA polymerase III subunit chi"/>
    <property type="match status" value="1"/>
</dbReference>
<dbReference type="PANTHER" id="PTHR38767">
    <property type="entry name" value="DNA POLYMERASE III SUBUNIT CHI"/>
    <property type="match status" value="1"/>
</dbReference>
<dbReference type="SUPFAM" id="SSF102400">
    <property type="entry name" value="DNA polymerase III chi subunit"/>
    <property type="match status" value="1"/>
</dbReference>
<dbReference type="InterPro" id="IPR007459">
    <property type="entry name" value="DNA_pol3_chi"/>
</dbReference>
<dbReference type="GO" id="GO:0006260">
    <property type="term" value="P:DNA replication"/>
    <property type="evidence" value="ECO:0007669"/>
    <property type="project" value="InterPro"/>
</dbReference>
<dbReference type="GO" id="GO:0032298">
    <property type="term" value="P:positive regulation of DNA-templated DNA replication initiation"/>
    <property type="evidence" value="ECO:0007669"/>
    <property type="project" value="TreeGrafter"/>
</dbReference>
<comment type="caution">
    <text evidence="1">The sequence shown here is derived from an EMBL/GenBank/DDBJ whole genome shotgun (WGS) entry which is preliminary data.</text>
</comment>
<dbReference type="AlphaFoldDB" id="A0A4R8FUP3"/>